<feature type="transmembrane region" description="Helical" evidence="4">
    <location>
        <begin position="257"/>
        <end position="277"/>
    </location>
</feature>
<feature type="transmembrane region" description="Helical" evidence="4">
    <location>
        <begin position="20"/>
        <end position="43"/>
    </location>
</feature>
<feature type="transmembrane region" description="Helical" evidence="4">
    <location>
        <begin position="106"/>
        <end position="125"/>
    </location>
</feature>
<name>A0A5B9Q6T5_9BACT</name>
<reference evidence="5 6" key="1">
    <citation type="submission" date="2019-08" db="EMBL/GenBank/DDBJ databases">
        <title>Deep-cultivation of Planctomycetes and their phenomic and genomic characterization uncovers novel biology.</title>
        <authorList>
            <person name="Wiegand S."/>
            <person name="Jogler M."/>
            <person name="Boedeker C."/>
            <person name="Pinto D."/>
            <person name="Vollmers J."/>
            <person name="Rivas-Marin E."/>
            <person name="Kohn T."/>
            <person name="Peeters S.H."/>
            <person name="Heuer A."/>
            <person name="Rast P."/>
            <person name="Oberbeckmann S."/>
            <person name="Bunk B."/>
            <person name="Jeske O."/>
            <person name="Meyerdierks A."/>
            <person name="Storesund J.E."/>
            <person name="Kallscheuer N."/>
            <person name="Luecker S."/>
            <person name="Lage O.M."/>
            <person name="Pohl T."/>
            <person name="Merkel B.J."/>
            <person name="Hornburger P."/>
            <person name="Mueller R.-W."/>
            <person name="Bruemmer F."/>
            <person name="Labrenz M."/>
            <person name="Spormann A.M."/>
            <person name="Op den Camp H."/>
            <person name="Overmann J."/>
            <person name="Amann R."/>
            <person name="Jetten M.S.M."/>
            <person name="Mascher T."/>
            <person name="Medema M.H."/>
            <person name="Devos D.P."/>
            <person name="Kaster A.-K."/>
            <person name="Ovreas L."/>
            <person name="Rohde M."/>
            <person name="Galperin M.Y."/>
            <person name="Jogler C."/>
        </authorList>
    </citation>
    <scope>NUCLEOTIDE SEQUENCE [LARGE SCALE GENOMIC DNA]</scope>
    <source>
        <strain evidence="5 6">Pr1d</strain>
    </source>
</reference>
<sequence>MNKLRQEYLHFLSFPRDMQILLLTNLIYAFVLPVIDIFVGAYVMRNTQDVKMVVIYQLAVYTGIPFTFLVNGFLLQHIGIKRLYSAGMLLSGISMAVMMSLGKLSIMGIGVAGLMMGMSFGLFWANRDFLALSTTNDSNRNYYYGLETFFYTNTYVVVPVLIGWFIEGTGQWGWFGGDRVAAYQIVTAMVFLLTIFSSILIHRGNFENPPKSDFIYFRFHWLWNRMQLLAILKGLAQGYIVTAPAMLVMLLVGQEGALGTIQAVGGILSAFLLYFIGRTAKPKHRIMIFTIGLGLFVLGGLANALLFNATGVLIFMVCLLLGRPLHDIAYFPIQMQVIDTVSAIEHRNKFAYIFNQEFGFFIGRLAGCGLFILLANNISDTFALRYALLIIGIVQLLSIWMAKRILSGCGQLVPTREVLTPQSPDIILEKQAPGLLG</sequence>
<evidence type="ECO:0000256" key="2">
    <source>
        <dbReference type="ARBA" id="ARBA00022989"/>
    </source>
</evidence>
<dbReference type="KEGG" id="bgok:Pr1d_20100"/>
<feature type="transmembrane region" description="Helical" evidence="4">
    <location>
        <begin position="382"/>
        <end position="402"/>
    </location>
</feature>
<evidence type="ECO:0000256" key="1">
    <source>
        <dbReference type="ARBA" id="ARBA00022692"/>
    </source>
</evidence>
<dbReference type="InterPro" id="IPR011701">
    <property type="entry name" value="MFS"/>
</dbReference>
<organism evidence="5 6">
    <name type="scientific">Bythopirellula goksoeyrii</name>
    <dbReference type="NCBI Taxonomy" id="1400387"/>
    <lineage>
        <taxon>Bacteria</taxon>
        <taxon>Pseudomonadati</taxon>
        <taxon>Planctomycetota</taxon>
        <taxon>Planctomycetia</taxon>
        <taxon>Pirellulales</taxon>
        <taxon>Lacipirellulaceae</taxon>
        <taxon>Bythopirellula</taxon>
    </lineage>
</organism>
<dbReference type="Pfam" id="PF07690">
    <property type="entry name" value="MFS_1"/>
    <property type="match status" value="1"/>
</dbReference>
<protein>
    <submittedName>
        <fullName evidence="5">Major Facilitator Superfamily protein</fullName>
    </submittedName>
</protein>
<dbReference type="SUPFAM" id="SSF103473">
    <property type="entry name" value="MFS general substrate transporter"/>
    <property type="match status" value="1"/>
</dbReference>
<evidence type="ECO:0000313" key="6">
    <source>
        <dbReference type="Proteomes" id="UP000323917"/>
    </source>
</evidence>
<dbReference type="CDD" id="cd06174">
    <property type="entry name" value="MFS"/>
    <property type="match status" value="1"/>
</dbReference>
<feature type="transmembrane region" description="Helical" evidence="4">
    <location>
        <begin position="358"/>
        <end position="376"/>
    </location>
</feature>
<dbReference type="RefSeq" id="WP_210417939.1">
    <property type="nucleotide sequence ID" value="NZ_CP042913.1"/>
</dbReference>
<feature type="transmembrane region" description="Helical" evidence="4">
    <location>
        <begin position="82"/>
        <end position="100"/>
    </location>
</feature>
<feature type="transmembrane region" description="Helical" evidence="4">
    <location>
        <begin position="55"/>
        <end position="75"/>
    </location>
</feature>
<evidence type="ECO:0000256" key="4">
    <source>
        <dbReference type="SAM" id="Phobius"/>
    </source>
</evidence>
<feature type="transmembrane region" description="Helical" evidence="4">
    <location>
        <begin position="146"/>
        <end position="166"/>
    </location>
</feature>
<keyword evidence="6" id="KW-1185">Reference proteome</keyword>
<dbReference type="GO" id="GO:0022857">
    <property type="term" value="F:transmembrane transporter activity"/>
    <property type="evidence" value="ECO:0007669"/>
    <property type="project" value="InterPro"/>
</dbReference>
<keyword evidence="1 4" id="KW-0812">Transmembrane</keyword>
<dbReference type="Proteomes" id="UP000323917">
    <property type="component" value="Chromosome"/>
</dbReference>
<feature type="transmembrane region" description="Helical" evidence="4">
    <location>
        <begin position="289"/>
        <end position="322"/>
    </location>
</feature>
<gene>
    <name evidence="5" type="ORF">Pr1d_20100</name>
</gene>
<dbReference type="AlphaFoldDB" id="A0A5B9Q6T5"/>
<evidence type="ECO:0000313" key="5">
    <source>
        <dbReference type="EMBL" id="QEG34728.1"/>
    </source>
</evidence>
<accession>A0A5B9Q6T5</accession>
<feature type="transmembrane region" description="Helical" evidence="4">
    <location>
        <begin position="228"/>
        <end position="251"/>
    </location>
</feature>
<feature type="transmembrane region" description="Helical" evidence="4">
    <location>
        <begin position="181"/>
        <end position="201"/>
    </location>
</feature>
<dbReference type="Gene3D" id="1.20.1250.20">
    <property type="entry name" value="MFS general substrate transporter like domains"/>
    <property type="match status" value="1"/>
</dbReference>
<dbReference type="InterPro" id="IPR036259">
    <property type="entry name" value="MFS_trans_sf"/>
</dbReference>
<proteinExistence type="predicted"/>
<keyword evidence="3 4" id="KW-0472">Membrane</keyword>
<keyword evidence="2 4" id="KW-1133">Transmembrane helix</keyword>
<evidence type="ECO:0000256" key="3">
    <source>
        <dbReference type="ARBA" id="ARBA00023136"/>
    </source>
</evidence>
<dbReference type="EMBL" id="CP042913">
    <property type="protein sequence ID" value="QEG34728.1"/>
    <property type="molecule type" value="Genomic_DNA"/>
</dbReference>